<protein>
    <recommendedName>
        <fullName evidence="3">Cell division protein FtsQ</fullName>
    </recommendedName>
</protein>
<evidence type="ECO:0000313" key="2">
    <source>
        <dbReference type="Proteomes" id="UP000280881"/>
    </source>
</evidence>
<proteinExistence type="predicted"/>
<keyword evidence="2" id="KW-1185">Reference proteome</keyword>
<sequence>MKRLVIFIFLFLFFGFVFYGILNAPGHLKEVEIIVVEKHGNWKKQISQYVVSLIQPGESISSALIEKLSDKLDSFPWVKKEEVSVKGDKLTIKVWETIPTFYLFFNRTYYLIGDNDFVLEKSSRAIRSLPVYYYKGAESPFVTDRGFLKIRKTVKMEIKLANNRIKELTLKGEPPQIILSDNFITLIFRKGRIIVYLGAEGTSWDNYKKFISLAGFLKPGIYDFRFYDMLTRGRK</sequence>
<evidence type="ECO:0000313" key="1">
    <source>
        <dbReference type="EMBL" id="RKQ63814.1"/>
    </source>
</evidence>
<dbReference type="OrthoDB" id="12672at2"/>
<name>A0A420W943_9BACT</name>
<dbReference type="AlphaFoldDB" id="A0A420W943"/>
<organism evidence="1 2">
    <name type="scientific">Thermovibrio guaymasensis</name>
    <dbReference type="NCBI Taxonomy" id="240167"/>
    <lineage>
        <taxon>Bacteria</taxon>
        <taxon>Pseudomonadati</taxon>
        <taxon>Aquificota</taxon>
        <taxon>Aquificia</taxon>
        <taxon>Desulfurobacteriales</taxon>
        <taxon>Desulfurobacteriaceae</taxon>
        <taxon>Thermovibrio</taxon>
    </lineage>
</organism>
<gene>
    <name evidence="1" type="ORF">C7457_0698</name>
</gene>
<accession>A0A420W943</accession>
<evidence type="ECO:0008006" key="3">
    <source>
        <dbReference type="Google" id="ProtNLM"/>
    </source>
</evidence>
<dbReference type="RefSeq" id="WP_121170051.1">
    <property type="nucleotide sequence ID" value="NZ_RBIE01000001.1"/>
</dbReference>
<reference evidence="1 2" key="1">
    <citation type="submission" date="2018-10" db="EMBL/GenBank/DDBJ databases">
        <title>Genomic Encyclopedia of Type Strains, Phase IV (KMG-IV): sequencing the most valuable type-strain genomes for metagenomic binning, comparative biology and taxonomic classification.</title>
        <authorList>
            <person name="Goeker M."/>
        </authorList>
    </citation>
    <scope>NUCLEOTIDE SEQUENCE [LARGE SCALE GENOMIC DNA]</scope>
    <source>
        <strain evidence="1 2">DSM 15521</strain>
    </source>
</reference>
<dbReference type="EMBL" id="RBIE01000001">
    <property type="protein sequence ID" value="RKQ63814.1"/>
    <property type="molecule type" value="Genomic_DNA"/>
</dbReference>
<dbReference type="Proteomes" id="UP000280881">
    <property type="component" value="Unassembled WGS sequence"/>
</dbReference>
<comment type="caution">
    <text evidence="1">The sequence shown here is derived from an EMBL/GenBank/DDBJ whole genome shotgun (WGS) entry which is preliminary data.</text>
</comment>